<sequence>MHNKGHQTKTEINRMTKTMMNNTNNALLRGLILDLIIIS</sequence>
<proteinExistence type="predicted"/>
<protein>
    <submittedName>
        <fullName evidence="1">Uncharacterized protein</fullName>
    </submittedName>
</protein>
<organism evidence="1 2">
    <name type="scientific">Weissella paramesenteroides ATCC 33313</name>
    <dbReference type="NCBI Taxonomy" id="585506"/>
    <lineage>
        <taxon>Bacteria</taxon>
        <taxon>Bacillati</taxon>
        <taxon>Bacillota</taxon>
        <taxon>Bacilli</taxon>
        <taxon>Lactobacillales</taxon>
        <taxon>Lactobacillaceae</taxon>
        <taxon>Weissella</taxon>
    </lineage>
</organism>
<evidence type="ECO:0000313" key="2">
    <source>
        <dbReference type="Proteomes" id="UP000004528"/>
    </source>
</evidence>
<reference evidence="1 2" key="1">
    <citation type="submission" date="2009-04" db="EMBL/GenBank/DDBJ databases">
        <authorList>
            <person name="Qin X."/>
            <person name="Bachman B."/>
            <person name="Battles P."/>
            <person name="Bell A."/>
            <person name="Bess C."/>
            <person name="Bickham C."/>
            <person name="Chaboub L."/>
            <person name="Chen D."/>
            <person name="Coyle M."/>
            <person name="Deiros D.R."/>
            <person name="Dinh H."/>
            <person name="Forbes L."/>
            <person name="Fowler G."/>
            <person name="Francisco L."/>
            <person name="Fu Q."/>
            <person name="Gubbala S."/>
            <person name="Hale W."/>
            <person name="Han Y."/>
            <person name="Hemphill L."/>
            <person name="Highlander S.K."/>
            <person name="Hirani K."/>
            <person name="Hogues M."/>
            <person name="Jackson L."/>
            <person name="Jakkamsetti A."/>
            <person name="Javaid M."/>
            <person name="Jiang H."/>
            <person name="Korchina V."/>
            <person name="Kovar C."/>
            <person name="Lara F."/>
            <person name="Lee S."/>
            <person name="Mata R."/>
            <person name="Mathew T."/>
            <person name="Moen C."/>
            <person name="Morales K."/>
            <person name="Munidasa M."/>
            <person name="Nazareth L."/>
            <person name="Ngo R."/>
            <person name="Nguyen L."/>
            <person name="Okwuonu G."/>
            <person name="Ongeri F."/>
            <person name="Patil S."/>
            <person name="Petrosino J."/>
            <person name="Pham C."/>
            <person name="Pham P."/>
            <person name="Pu L.-L."/>
            <person name="Puazo M."/>
            <person name="Raj R."/>
            <person name="Reid J."/>
            <person name="Rouhana J."/>
            <person name="Saada N."/>
            <person name="Shang Y."/>
            <person name="Simmons D."/>
            <person name="Thornton R."/>
            <person name="Warren J."/>
            <person name="Weissenberger G."/>
            <person name="Zhang J."/>
            <person name="Zhang L."/>
            <person name="Zhou C."/>
            <person name="Zhu D."/>
            <person name="Muzny D."/>
            <person name="Worley K."/>
            <person name="Gibbs R."/>
        </authorList>
    </citation>
    <scope>NUCLEOTIDE SEQUENCE [LARGE SCALE GENOMIC DNA]</scope>
    <source>
        <strain evidence="1 2">ATCC 33313</strain>
    </source>
</reference>
<gene>
    <name evidence="1" type="ORF">HMPREF0877_1233</name>
</gene>
<dbReference type="EMBL" id="ACKU01000014">
    <property type="protein sequence ID" value="EER74757.1"/>
    <property type="molecule type" value="Genomic_DNA"/>
</dbReference>
<comment type="caution">
    <text evidence="1">The sequence shown here is derived from an EMBL/GenBank/DDBJ whole genome shotgun (WGS) entry which is preliminary data.</text>
</comment>
<name>C5RB88_WEIPA</name>
<accession>C5RB88</accession>
<keyword evidence="2" id="KW-1185">Reference proteome</keyword>
<dbReference type="AlphaFoldDB" id="C5RB88"/>
<dbReference type="Proteomes" id="UP000004528">
    <property type="component" value="Unassembled WGS sequence"/>
</dbReference>
<dbReference type="HOGENOM" id="CLU_3319249_0_0_9"/>
<evidence type="ECO:0000313" key="1">
    <source>
        <dbReference type="EMBL" id="EER74757.1"/>
    </source>
</evidence>
<dbReference type="STRING" id="585506.HMPREF0877_1233"/>